<organism evidence="4 5">
    <name type="scientific">Marinomonas balearica</name>
    <dbReference type="NCBI Taxonomy" id="491947"/>
    <lineage>
        <taxon>Bacteria</taxon>
        <taxon>Pseudomonadati</taxon>
        <taxon>Pseudomonadota</taxon>
        <taxon>Gammaproteobacteria</taxon>
        <taxon>Oceanospirillales</taxon>
        <taxon>Oceanospirillaceae</taxon>
        <taxon>Marinomonas</taxon>
    </lineage>
</organism>
<protein>
    <submittedName>
        <fullName evidence="4">Response regulator receiver domain-containing protein</fullName>
    </submittedName>
</protein>
<dbReference type="Proteomes" id="UP000294656">
    <property type="component" value="Unassembled WGS sequence"/>
</dbReference>
<proteinExistence type="predicted"/>
<dbReference type="SMART" id="SM00331">
    <property type="entry name" value="PP2C_SIG"/>
    <property type="match status" value="1"/>
</dbReference>
<dbReference type="Pfam" id="PF00072">
    <property type="entry name" value="Response_reg"/>
    <property type="match status" value="1"/>
</dbReference>
<dbReference type="RefSeq" id="WP_133504268.1">
    <property type="nucleotide sequence ID" value="NZ_SNXC01000013.1"/>
</dbReference>
<evidence type="ECO:0000313" key="5">
    <source>
        <dbReference type="Proteomes" id="UP000294656"/>
    </source>
</evidence>
<name>A0A4R6M668_9GAMM</name>
<evidence type="ECO:0000313" key="4">
    <source>
        <dbReference type="EMBL" id="TDO96764.1"/>
    </source>
</evidence>
<sequence length="379" mass="42927">MKLLTVDSEEIYHEIIELSLSRKEIEIRSATSYSEALELFDSWKPDIVTLEVVIKGGSGLELVKRLKNRAGERFVPCVFLTSQSSDAVMNQCFQCGGDDFIPKPFHEILFRTRLRHHIQQVTLINELTEKNAQLTYYHRITEREHDMARQVLTHIQVHSDENTGKVRVNRQAVDNFNGDLAMVKECKSGRLLIFLGDFTGHGLQASVGALPVAQSFLDSAQLGIPLADLTRRLNRVLYDVTPDYMFCAAQILALETDGSASLWSGGMPPLSIFTENEEVLELHSSHMPLGVLPDKEFDSELQNFNLNHDQLVLMATDGVSEQLGDSGKRLSVEGMQSLTHELLPERELDKLDNKLIDRIEEFRGDQPQEDDMTFVMVRR</sequence>
<dbReference type="InterPro" id="IPR052016">
    <property type="entry name" value="Bact_Sigma-Reg"/>
</dbReference>
<dbReference type="AlphaFoldDB" id="A0A4R6M668"/>
<dbReference type="InterPro" id="IPR036457">
    <property type="entry name" value="PPM-type-like_dom_sf"/>
</dbReference>
<dbReference type="PROSITE" id="PS50110">
    <property type="entry name" value="RESPONSE_REGULATORY"/>
    <property type="match status" value="1"/>
</dbReference>
<dbReference type="GO" id="GO:0016791">
    <property type="term" value="F:phosphatase activity"/>
    <property type="evidence" value="ECO:0007669"/>
    <property type="project" value="TreeGrafter"/>
</dbReference>
<evidence type="ECO:0000256" key="1">
    <source>
        <dbReference type="ARBA" id="ARBA00022801"/>
    </source>
</evidence>
<dbReference type="PANTHER" id="PTHR43156">
    <property type="entry name" value="STAGE II SPORULATION PROTEIN E-RELATED"/>
    <property type="match status" value="1"/>
</dbReference>
<comment type="caution">
    <text evidence="4">The sequence shown here is derived from an EMBL/GenBank/DDBJ whole genome shotgun (WGS) entry which is preliminary data.</text>
</comment>
<accession>A0A4R6M668</accession>
<keyword evidence="1" id="KW-0378">Hydrolase</keyword>
<dbReference type="EMBL" id="SNXC01000013">
    <property type="protein sequence ID" value="TDO96764.1"/>
    <property type="molecule type" value="Genomic_DNA"/>
</dbReference>
<dbReference type="InterPro" id="IPR011006">
    <property type="entry name" value="CheY-like_superfamily"/>
</dbReference>
<dbReference type="Gene3D" id="3.40.50.2300">
    <property type="match status" value="1"/>
</dbReference>
<dbReference type="PANTHER" id="PTHR43156:SF2">
    <property type="entry name" value="STAGE II SPORULATION PROTEIN E"/>
    <property type="match status" value="1"/>
</dbReference>
<dbReference type="InterPro" id="IPR001932">
    <property type="entry name" value="PPM-type_phosphatase-like_dom"/>
</dbReference>
<dbReference type="SUPFAM" id="SSF81606">
    <property type="entry name" value="PP2C-like"/>
    <property type="match status" value="1"/>
</dbReference>
<dbReference type="SMART" id="SM00448">
    <property type="entry name" value="REC"/>
    <property type="match status" value="1"/>
</dbReference>
<dbReference type="GO" id="GO:0000160">
    <property type="term" value="P:phosphorelay signal transduction system"/>
    <property type="evidence" value="ECO:0007669"/>
    <property type="project" value="InterPro"/>
</dbReference>
<reference evidence="4 5" key="1">
    <citation type="submission" date="2019-03" db="EMBL/GenBank/DDBJ databases">
        <title>Genomic Encyclopedia of Type Strains, Phase III (KMG-III): the genomes of soil and plant-associated and newly described type strains.</title>
        <authorList>
            <person name="Whitman W."/>
        </authorList>
    </citation>
    <scope>NUCLEOTIDE SEQUENCE [LARGE SCALE GENOMIC DNA]</scope>
    <source>
        <strain evidence="4 5">CECT 7378</strain>
    </source>
</reference>
<dbReference type="Pfam" id="PF07228">
    <property type="entry name" value="SpoIIE"/>
    <property type="match status" value="1"/>
</dbReference>
<comment type="caution">
    <text evidence="2">Lacks conserved residue(s) required for the propagation of feature annotation.</text>
</comment>
<dbReference type="Gene3D" id="3.60.40.10">
    <property type="entry name" value="PPM-type phosphatase domain"/>
    <property type="match status" value="1"/>
</dbReference>
<dbReference type="SUPFAM" id="SSF52172">
    <property type="entry name" value="CheY-like"/>
    <property type="match status" value="1"/>
</dbReference>
<evidence type="ECO:0000256" key="2">
    <source>
        <dbReference type="PROSITE-ProRule" id="PRU00169"/>
    </source>
</evidence>
<evidence type="ECO:0000259" key="3">
    <source>
        <dbReference type="PROSITE" id="PS50110"/>
    </source>
</evidence>
<gene>
    <name evidence="4" type="ORF">DFP79_2532</name>
</gene>
<dbReference type="InterPro" id="IPR001789">
    <property type="entry name" value="Sig_transdc_resp-reg_receiver"/>
</dbReference>
<feature type="domain" description="Response regulatory" evidence="3">
    <location>
        <begin position="2"/>
        <end position="118"/>
    </location>
</feature>
<keyword evidence="5" id="KW-1185">Reference proteome</keyword>
<dbReference type="OrthoDB" id="9811749at2"/>